<dbReference type="InterPro" id="IPR051532">
    <property type="entry name" value="Ester_Hydrolysis_Enzymes"/>
</dbReference>
<gene>
    <name evidence="2" type="ORF">IAA70_01860</name>
</gene>
<dbReference type="SUPFAM" id="SSF52266">
    <property type="entry name" value="SGNH hydrolase"/>
    <property type="match status" value="1"/>
</dbReference>
<reference evidence="2" key="1">
    <citation type="submission" date="2020-10" db="EMBL/GenBank/DDBJ databases">
        <authorList>
            <person name="Gilroy R."/>
        </authorList>
    </citation>
    <scope>NUCLEOTIDE SEQUENCE</scope>
    <source>
        <strain evidence="2">ChiHjej9B8-7071</strain>
    </source>
</reference>
<organism evidence="2 3">
    <name type="scientific">Candidatus Avoscillospira stercoripullorum</name>
    <dbReference type="NCBI Taxonomy" id="2840709"/>
    <lineage>
        <taxon>Bacteria</taxon>
        <taxon>Bacillati</taxon>
        <taxon>Bacillota</taxon>
        <taxon>Clostridia</taxon>
        <taxon>Eubacteriales</taxon>
        <taxon>Oscillospiraceae</taxon>
        <taxon>Oscillospiraceae incertae sedis</taxon>
        <taxon>Candidatus Avoscillospira</taxon>
    </lineage>
</organism>
<evidence type="ECO:0000259" key="1">
    <source>
        <dbReference type="Pfam" id="PF13472"/>
    </source>
</evidence>
<dbReference type="EMBL" id="DVGD01000052">
    <property type="protein sequence ID" value="HIR09130.1"/>
    <property type="molecule type" value="Genomic_DNA"/>
</dbReference>
<dbReference type="AlphaFoldDB" id="A0A9D1D6H4"/>
<dbReference type="Gene3D" id="3.40.50.1110">
    <property type="entry name" value="SGNH hydrolase"/>
    <property type="match status" value="1"/>
</dbReference>
<sequence length="199" mass="22309">MHHVFLLGDSIRMGRDDGLPGYEPALRALTAGAWEIHSPAENCRFAQYALRYAHQWAAACNREAISLVVFNAGLWDVLRILGDEPLTPPEVYRLMLARLTRRLQALFPHARLLFLTSTPTLEAHYTGDSCRKNSDIRHYNAIACQVMEENGLAVLDLFALAEKFPEDYFLDHVHFAAAGSKALAEAIYEAGQALINKEE</sequence>
<comment type="caution">
    <text evidence="2">The sequence shown here is derived from an EMBL/GenBank/DDBJ whole genome shotgun (WGS) entry which is preliminary data.</text>
</comment>
<dbReference type="GO" id="GO:0004622">
    <property type="term" value="F:phosphatidylcholine lysophospholipase activity"/>
    <property type="evidence" value="ECO:0007669"/>
    <property type="project" value="TreeGrafter"/>
</dbReference>
<dbReference type="PANTHER" id="PTHR30383">
    <property type="entry name" value="THIOESTERASE 1/PROTEASE 1/LYSOPHOSPHOLIPASE L1"/>
    <property type="match status" value="1"/>
</dbReference>
<evidence type="ECO:0000313" key="3">
    <source>
        <dbReference type="Proteomes" id="UP000824258"/>
    </source>
</evidence>
<dbReference type="PANTHER" id="PTHR30383:SF5">
    <property type="entry name" value="SGNH HYDROLASE-TYPE ESTERASE DOMAIN-CONTAINING PROTEIN"/>
    <property type="match status" value="1"/>
</dbReference>
<name>A0A9D1D6H4_9FIRM</name>
<reference evidence="2" key="2">
    <citation type="journal article" date="2021" name="PeerJ">
        <title>Extensive microbial diversity within the chicken gut microbiome revealed by metagenomics and culture.</title>
        <authorList>
            <person name="Gilroy R."/>
            <person name="Ravi A."/>
            <person name="Getino M."/>
            <person name="Pursley I."/>
            <person name="Horton D.L."/>
            <person name="Alikhan N.F."/>
            <person name="Baker D."/>
            <person name="Gharbi K."/>
            <person name="Hall N."/>
            <person name="Watson M."/>
            <person name="Adriaenssens E.M."/>
            <person name="Foster-Nyarko E."/>
            <person name="Jarju S."/>
            <person name="Secka A."/>
            <person name="Antonio M."/>
            <person name="Oren A."/>
            <person name="Chaudhuri R.R."/>
            <person name="La Ragione R."/>
            <person name="Hildebrand F."/>
            <person name="Pallen M.J."/>
        </authorList>
    </citation>
    <scope>NUCLEOTIDE SEQUENCE</scope>
    <source>
        <strain evidence="2">ChiHjej9B8-7071</strain>
    </source>
</reference>
<dbReference type="Proteomes" id="UP000824258">
    <property type="component" value="Unassembled WGS sequence"/>
</dbReference>
<feature type="domain" description="SGNH hydrolase-type esterase" evidence="1">
    <location>
        <begin position="6"/>
        <end position="181"/>
    </location>
</feature>
<dbReference type="Pfam" id="PF13472">
    <property type="entry name" value="Lipase_GDSL_2"/>
    <property type="match status" value="1"/>
</dbReference>
<accession>A0A9D1D6H4</accession>
<proteinExistence type="predicted"/>
<dbReference type="InterPro" id="IPR013830">
    <property type="entry name" value="SGNH_hydro"/>
</dbReference>
<evidence type="ECO:0000313" key="2">
    <source>
        <dbReference type="EMBL" id="HIR09130.1"/>
    </source>
</evidence>
<dbReference type="InterPro" id="IPR036514">
    <property type="entry name" value="SGNH_hydro_sf"/>
</dbReference>
<protein>
    <recommendedName>
        <fullName evidence="1">SGNH hydrolase-type esterase domain-containing protein</fullName>
    </recommendedName>
</protein>